<dbReference type="Proteomes" id="UP000053144">
    <property type="component" value="Chromosome 5"/>
</dbReference>
<accession>A0A0L9UMS6</accession>
<evidence type="ECO:0000313" key="2">
    <source>
        <dbReference type="Proteomes" id="UP000053144"/>
    </source>
</evidence>
<evidence type="ECO:0000313" key="1">
    <source>
        <dbReference type="EMBL" id="KOM44210.1"/>
    </source>
</evidence>
<protein>
    <submittedName>
        <fullName evidence="1">Uncharacterized protein</fullName>
    </submittedName>
</protein>
<organism evidence="1 2">
    <name type="scientific">Phaseolus angularis</name>
    <name type="common">Azuki bean</name>
    <name type="synonym">Vigna angularis</name>
    <dbReference type="NCBI Taxonomy" id="3914"/>
    <lineage>
        <taxon>Eukaryota</taxon>
        <taxon>Viridiplantae</taxon>
        <taxon>Streptophyta</taxon>
        <taxon>Embryophyta</taxon>
        <taxon>Tracheophyta</taxon>
        <taxon>Spermatophyta</taxon>
        <taxon>Magnoliopsida</taxon>
        <taxon>eudicotyledons</taxon>
        <taxon>Gunneridae</taxon>
        <taxon>Pentapetalae</taxon>
        <taxon>rosids</taxon>
        <taxon>fabids</taxon>
        <taxon>Fabales</taxon>
        <taxon>Fabaceae</taxon>
        <taxon>Papilionoideae</taxon>
        <taxon>50 kb inversion clade</taxon>
        <taxon>NPAAA clade</taxon>
        <taxon>indigoferoid/millettioid clade</taxon>
        <taxon>Phaseoleae</taxon>
        <taxon>Vigna</taxon>
    </lineage>
</organism>
<dbReference type="Gramene" id="KOM44210">
    <property type="protein sequence ID" value="KOM44210"/>
    <property type="gene ID" value="LR48_Vigan05g181500"/>
</dbReference>
<reference evidence="2" key="1">
    <citation type="journal article" date="2015" name="Proc. Natl. Acad. Sci. U.S.A.">
        <title>Genome sequencing of adzuki bean (Vigna angularis) provides insight into high starch and low fat accumulation and domestication.</title>
        <authorList>
            <person name="Yang K."/>
            <person name="Tian Z."/>
            <person name="Chen C."/>
            <person name="Luo L."/>
            <person name="Zhao B."/>
            <person name="Wang Z."/>
            <person name="Yu L."/>
            <person name="Li Y."/>
            <person name="Sun Y."/>
            <person name="Li W."/>
            <person name="Chen Y."/>
            <person name="Li Y."/>
            <person name="Zhang Y."/>
            <person name="Ai D."/>
            <person name="Zhao J."/>
            <person name="Shang C."/>
            <person name="Ma Y."/>
            <person name="Wu B."/>
            <person name="Wang M."/>
            <person name="Gao L."/>
            <person name="Sun D."/>
            <person name="Zhang P."/>
            <person name="Guo F."/>
            <person name="Wang W."/>
            <person name="Li Y."/>
            <person name="Wang J."/>
            <person name="Varshney R.K."/>
            <person name="Wang J."/>
            <person name="Ling H.Q."/>
            <person name="Wan P."/>
        </authorList>
    </citation>
    <scope>NUCLEOTIDE SEQUENCE</scope>
    <source>
        <strain evidence="2">cv. Jingnong 6</strain>
    </source>
</reference>
<name>A0A0L9UMS6_PHAAN</name>
<sequence>MPRLQLDPRANDDRYLYTRYNFSVSLNLFIFTLEQLLLSRCSPFSSVLSHSSHSRAQSRRLPLPPPFFPSVSSSSSTAQDLSLQIHRSGSTAPDQLLQIAKPLQIGEPSVVATATAAASAILPLRE</sequence>
<dbReference type="EMBL" id="CM003375">
    <property type="protein sequence ID" value="KOM44210.1"/>
    <property type="molecule type" value="Genomic_DNA"/>
</dbReference>
<dbReference type="AlphaFoldDB" id="A0A0L9UMS6"/>
<proteinExistence type="predicted"/>
<gene>
    <name evidence="1" type="ORF">LR48_Vigan05g181500</name>
</gene>